<dbReference type="EC" id="3.2.1.52" evidence="3"/>
<protein>
    <recommendedName>
        <fullName evidence="3">beta-N-acetylhexosaminidase</fullName>
        <ecNumber evidence="3">3.2.1.52</ecNumber>
    </recommendedName>
</protein>
<dbReference type="InterPro" id="IPR050226">
    <property type="entry name" value="NagZ_Beta-hexosaminidase"/>
</dbReference>
<evidence type="ECO:0000313" key="9">
    <source>
        <dbReference type="EMBL" id="RGV78865.1"/>
    </source>
</evidence>
<name>A0A412ZF85_9FIRM</name>
<evidence type="ECO:0000256" key="7">
    <source>
        <dbReference type="SAM" id="Phobius"/>
    </source>
</evidence>
<dbReference type="InterPro" id="IPR036962">
    <property type="entry name" value="Glyco_hydro_3_N_sf"/>
</dbReference>
<gene>
    <name evidence="9" type="ORF">DWW02_03840</name>
</gene>
<organism evidence="9 10">
    <name type="scientific">Enterocloster bolteae</name>
    <dbReference type="NCBI Taxonomy" id="208479"/>
    <lineage>
        <taxon>Bacteria</taxon>
        <taxon>Bacillati</taxon>
        <taxon>Bacillota</taxon>
        <taxon>Clostridia</taxon>
        <taxon>Lachnospirales</taxon>
        <taxon>Lachnospiraceae</taxon>
        <taxon>Enterocloster</taxon>
    </lineage>
</organism>
<comment type="catalytic activity">
    <reaction evidence="1">
        <text>Hydrolysis of terminal non-reducing N-acetyl-D-hexosamine residues in N-acetyl-beta-D-hexosaminides.</text>
        <dbReference type="EC" id="3.2.1.52"/>
    </reaction>
</comment>
<dbReference type="InterPro" id="IPR017853">
    <property type="entry name" value="GH"/>
</dbReference>
<keyword evidence="4 9" id="KW-0378">Hydrolase</keyword>
<keyword evidence="7" id="KW-0812">Transmembrane</keyword>
<accession>A0A412ZF85</accession>
<evidence type="ECO:0000256" key="2">
    <source>
        <dbReference type="ARBA" id="ARBA00005336"/>
    </source>
</evidence>
<keyword evidence="5" id="KW-0326">Glycosidase</keyword>
<feature type="transmembrane region" description="Helical" evidence="7">
    <location>
        <begin position="18"/>
        <end position="37"/>
    </location>
</feature>
<dbReference type="InterPro" id="IPR001764">
    <property type="entry name" value="Glyco_hydro_3_N"/>
</dbReference>
<evidence type="ECO:0000256" key="4">
    <source>
        <dbReference type="ARBA" id="ARBA00022801"/>
    </source>
</evidence>
<feature type="region of interest" description="Disordered" evidence="6">
    <location>
        <begin position="45"/>
        <end position="92"/>
    </location>
</feature>
<evidence type="ECO:0000256" key="1">
    <source>
        <dbReference type="ARBA" id="ARBA00001231"/>
    </source>
</evidence>
<dbReference type="Gene3D" id="3.20.20.300">
    <property type="entry name" value="Glycoside hydrolase, family 3, N-terminal domain"/>
    <property type="match status" value="1"/>
</dbReference>
<dbReference type="Pfam" id="PF00933">
    <property type="entry name" value="Glyco_hydro_3"/>
    <property type="match status" value="1"/>
</dbReference>
<dbReference type="GO" id="GO:0009254">
    <property type="term" value="P:peptidoglycan turnover"/>
    <property type="evidence" value="ECO:0007669"/>
    <property type="project" value="TreeGrafter"/>
</dbReference>
<evidence type="ECO:0000256" key="6">
    <source>
        <dbReference type="SAM" id="MobiDB-lite"/>
    </source>
</evidence>
<reference evidence="9 10" key="1">
    <citation type="submission" date="2018-08" db="EMBL/GenBank/DDBJ databases">
        <title>A genome reference for cultivated species of the human gut microbiota.</title>
        <authorList>
            <person name="Zou Y."/>
            <person name="Xue W."/>
            <person name="Luo G."/>
        </authorList>
    </citation>
    <scope>NUCLEOTIDE SEQUENCE [LARGE SCALE GENOMIC DNA]</scope>
    <source>
        <strain evidence="9 10">AF14-18</strain>
    </source>
</reference>
<evidence type="ECO:0000259" key="8">
    <source>
        <dbReference type="Pfam" id="PF00933"/>
    </source>
</evidence>
<dbReference type="PANTHER" id="PTHR30480">
    <property type="entry name" value="BETA-HEXOSAMINIDASE-RELATED"/>
    <property type="match status" value="1"/>
</dbReference>
<sequence length="447" mass="48280">MTTRGHSRKKRKQTGIKWLYITAAGLVCAVILAAILFKIKAGSMDSRRPAGTDASQEIGAAGDRAGDGTGEPPNSENRPDPVSLSDKTNADNTDNADIRAVISQMSLEQKAAQLFIITPEALTGFKTVTQAGDATYKALQEYPVGGLIYFPQNLQNPGQLKTMTAKTQEFASGLNQPPLFLSIDEEGGKVARIANHQGFDLPKVDTMAEIGKTGDTSRAYEAGSVIGGYLEEFGINLDFAPDADVLTNPDNTVVLDRSFGSDPVLVTQMVKAYMKGLEEHHVYGTPKHFPGHGATEGDSHKGFAYTYKTWDELEQAELVPFAGLIQDNTPFIMAGHISLPQVTGDDTPSSLSSQVLTDYLRETMGYNGIIITDALNMGAIQDNYPPDRAAVMALQAGADLLLMPADFKEAYNGVLDAVKTGELTEERIDQSLTRILGLKLTLPRHKR</sequence>
<dbReference type="AlphaFoldDB" id="A0A412ZF85"/>
<dbReference type="PANTHER" id="PTHR30480:SF13">
    <property type="entry name" value="BETA-HEXOSAMINIDASE"/>
    <property type="match status" value="1"/>
</dbReference>
<evidence type="ECO:0000256" key="5">
    <source>
        <dbReference type="ARBA" id="ARBA00023295"/>
    </source>
</evidence>
<dbReference type="GO" id="GO:0005975">
    <property type="term" value="P:carbohydrate metabolic process"/>
    <property type="evidence" value="ECO:0007669"/>
    <property type="project" value="InterPro"/>
</dbReference>
<comment type="similarity">
    <text evidence="2">Belongs to the glycosyl hydrolase 3 family.</text>
</comment>
<proteinExistence type="inferred from homology"/>
<dbReference type="RefSeq" id="WP_118017519.1">
    <property type="nucleotide sequence ID" value="NZ_CAUHGS010000001.1"/>
</dbReference>
<dbReference type="EMBL" id="QRZM01000001">
    <property type="protein sequence ID" value="RGV78865.1"/>
    <property type="molecule type" value="Genomic_DNA"/>
</dbReference>
<dbReference type="Proteomes" id="UP000284543">
    <property type="component" value="Unassembled WGS sequence"/>
</dbReference>
<evidence type="ECO:0000256" key="3">
    <source>
        <dbReference type="ARBA" id="ARBA00012663"/>
    </source>
</evidence>
<keyword evidence="7" id="KW-0472">Membrane</keyword>
<dbReference type="GO" id="GO:0004563">
    <property type="term" value="F:beta-N-acetylhexosaminidase activity"/>
    <property type="evidence" value="ECO:0007669"/>
    <property type="project" value="UniProtKB-EC"/>
</dbReference>
<keyword evidence="7" id="KW-1133">Transmembrane helix</keyword>
<evidence type="ECO:0000313" key="10">
    <source>
        <dbReference type="Proteomes" id="UP000284543"/>
    </source>
</evidence>
<comment type="caution">
    <text evidence="9">The sequence shown here is derived from an EMBL/GenBank/DDBJ whole genome shotgun (WGS) entry which is preliminary data.</text>
</comment>
<feature type="domain" description="Glycoside hydrolase family 3 N-terminal" evidence="8">
    <location>
        <begin position="107"/>
        <end position="437"/>
    </location>
</feature>
<dbReference type="SUPFAM" id="SSF51445">
    <property type="entry name" value="(Trans)glycosidases"/>
    <property type="match status" value="1"/>
</dbReference>